<organism evidence="2 3">
    <name type="scientific">Steinernema hermaphroditum</name>
    <dbReference type="NCBI Taxonomy" id="289476"/>
    <lineage>
        <taxon>Eukaryota</taxon>
        <taxon>Metazoa</taxon>
        <taxon>Ecdysozoa</taxon>
        <taxon>Nematoda</taxon>
        <taxon>Chromadorea</taxon>
        <taxon>Rhabditida</taxon>
        <taxon>Tylenchina</taxon>
        <taxon>Panagrolaimomorpha</taxon>
        <taxon>Strongyloidoidea</taxon>
        <taxon>Steinernematidae</taxon>
        <taxon>Steinernema</taxon>
    </lineage>
</organism>
<reference evidence="2" key="1">
    <citation type="submission" date="2023-06" db="EMBL/GenBank/DDBJ databases">
        <title>Genomic analysis of the entomopathogenic nematode Steinernema hermaphroditum.</title>
        <authorList>
            <person name="Schwarz E.M."/>
            <person name="Heppert J.K."/>
            <person name="Baniya A."/>
            <person name="Schwartz H.T."/>
            <person name="Tan C.-H."/>
            <person name="Antoshechkin I."/>
            <person name="Sternberg P.W."/>
            <person name="Goodrich-Blair H."/>
            <person name="Dillman A.R."/>
        </authorList>
    </citation>
    <scope>NUCLEOTIDE SEQUENCE</scope>
    <source>
        <strain evidence="2">PS9179</strain>
        <tissue evidence="2">Whole animal</tissue>
    </source>
</reference>
<protein>
    <submittedName>
        <fullName evidence="2">Uncharacterized protein</fullName>
    </submittedName>
</protein>
<keyword evidence="3" id="KW-1185">Reference proteome</keyword>
<proteinExistence type="predicted"/>
<feature type="chain" id="PRO_5041341132" evidence="1">
    <location>
        <begin position="22"/>
        <end position="81"/>
    </location>
</feature>
<comment type="caution">
    <text evidence="2">The sequence shown here is derived from an EMBL/GenBank/DDBJ whole genome shotgun (WGS) entry which is preliminary data.</text>
</comment>
<dbReference type="AlphaFoldDB" id="A0AA39HSD4"/>
<evidence type="ECO:0000313" key="2">
    <source>
        <dbReference type="EMBL" id="KAK0410007.1"/>
    </source>
</evidence>
<sequence>MRISFLVLFALLLIDSRLISPFPRILVEGVPPSEAISVQTLDGRIAEKAPILHLRKDAGDDVDSPLRRLLRIIKKQEEDNS</sequence>
<keyword evidence="1" id="KW-0732">Signal</keyword>
<evidence type="ECO:0000256" key="1">
    <source>
        <dbReference type="SAM" id="SignalP"/>
    </source>
</evidence>
<gene>
    <name evidence="2" type="ORF">QR680_004894</name>
</gene>
<dbReference type="EMBL" id="JAUCMV010000003">
    <property type="protein sequence ID" value="KAK0410007.1"/>
    <property type="molecule type" value="Genomic_DNA"/>
</dbReference>
<evidence type="ECO:0000313" key="3">
    <source>
        <dbReference type="Proteomes" id="UP001175271"/>
    </source>
</evidence>
<name>A0AA39HSD4_9BILA</name>
<feature type="signal peptide" evidence="1">
    <location>
        <begin position="1"/>
        <end position="21"/>
    </location>
</feature>
<accession>A0AA39HSD4</accession>
<dbReference type="Proteomes" id="UP001175271">
    <property type="component" value="Unassembled WGS sequence"/>
</dbReference>